<dbReference type="InterPro" id="IPR022275">
    <property type="entry name" value="NHPM_bacteriocin_SS_HylD"/>
</dbReference>
<dbReference type="AlphaFoldDB" id="A0A5B9W5X4"/>
<dbReference type="EMBL" id="CP042997">
    <property type="protein sequence ID" value="QEH36013.1"/>
    <property type="molecule type" value="Genomic_DNA"/>
</dbReference>
<sequence>MTEPAIAPQSPADAPSDASTVALEQLDTLVRVTTIQAWISLGTLFAVCAAALAFAFVYRVPKKVTGEGILLIKKDRLAQVRALGTGRIDELGVVLGAEVTEGQALGRIIQDDLQDTIREAAERIRALEREDQKLTEFEGDERATQERAIGRLRDAINATVANSTRALDIARKIVQGSERLRLIRQLSNLDYLKDRQQVYSIQKDVDDGQSRLKELELTQLVAENQRAKLKLQRQLEISKLKTKLTLDQAKFDRTSQIVSHASGRVAQILSARDEYVREGQPVILLSSPKGTRPGLDDVGKPYESIVFVPAGEGKKIDEGNAVEIMPATVKREEHGFLKGKVVAVSELPATRLAMEAALQHPDLVETFLKRYAPGVLLRVHVELERAPAQDAAGVGHDSTPPDRNNPFVWSSSSGSGQHLKTGTLCDAAIVVEEQRLISLVVPWIKKTLGWH</sequence>
<feature type="transmembrane region" description="Helical" evidence="7">
    <location>
        <begin position="35"/>
        <end position="58"/>
    </location>
</feature>
<keyword evidence="2 7" id="KW-0812">Transmembrane</keyword>
<name>A0A5B9W5X4_9BACT</name>
<keyword evidence="5" id="KW-0175">Coiled coil</keyword>
<reference evidence="8 9" key="1">
    <citation type="submission" date="2019-08" db="EMBL/GenBank/DDBJ databases">
        <title>Deep-cultivation of Planctomycetes and their phenomic and genomic characterization uncovers novel biology.</title>
        <authorList>
            <person name="Wiegand S."/>
            <person name="Jogler M."/>
            <person name="Boedeker C."/>
            <person name="Pinto D."/>
            <person name="Vollmers J."/>
            <person name="Rivas-Marin E."/>
            <person name="Kohn T."/>
            <person name="Peeters S.H."/>
            <person name="Heuer A."/>
            <person name="Rast P."/>
            <person name="Oberbeckmann S."/>
            <person name="Bunk B."/>
            <person name="Jeske O."/>
            <person name="Meyerdierks A."/>
            <person name="Storesund J.E."/>
            <person name="Kallscheuer N."/>
            <person name="Luecker S."/>
            <person name="Lage O.M."/>
            <person name="Pohl T."/>
            <person name="Merkel B.J."/>
            <person name="Hornburger P."/>
            <person name="Mueller R.-W."/>
            <person name="Bruemmer F."/>
            <person name="Labrenz M."/>
            <person name="Spormann A.M."/>
            <person name="Op den Camp H."/>
            <person name="Overmann J."/>
            <person name="Amann R."/>
            <person name="Jetten M.S.M."/>
            <person name="Mascher T."/>
            <person name="Medema M.H."/>
            <person name="Devos D.P."/>
            <person name="Kaster A.-K."/>
            <person name="Ovreas L."/>
            <person name="Rohde M."/>
            <person name="Galperin M.Y."/>
            <person name="Jogler C."/>
        </authorList>
    </citation>
    <scope>NUCLEOTIDE SEQUENCE [LARGE SCALE GENOMIC DNA]</scope>
    <source>
        <strain evidence="8 9">OJF2</strain>
    </source>
</reference>
<evidence type="ECO:0000256" key="6">
    <source>
        <dbReference type="SAM" id="MobiDB-lite"/>
    </source>
</evidence>
<keyword evidence="3 7" id="KW-1133">Transmembrane helix</keyword>
<evidence type="ECO:0000313" key="9">
    <source>
        <dbReference type="Proteomes" id="UP000324233"/>
    </source>
</evidence>
<evidence type="ECO:0000256" key="7">
    <source>
        <dbReference type="SAM" id="Phobius"/>
    </source>
</evidence>
<dbReference type="OrthoDB" id="117856at2"/>
<dbReference type="PANTHER" id="PTHR30386:SF26">
    <property type="entry name" value="TRANSPORT PROTEIN COMB"/>
    <property type="match status" value="1"/>
</dbReference>
<dbReference type="PANTHER" id="PTHR30386">
    <property type="entry name" value="MEMBRANE FUSION SUBUNIT OF EMRAB-TOLC MULTIDRUG EFFLUX PUMP"/>
    <property type="match status" value="1"/>
</dbReference>
<keyword evidence="9" id="KW-1185">Reference proteome</keyword>
<evidence type="ECO:0000256" key="2">
    <source>
        <dbReference type="ARBA" id="ARBA00022692"/>
    </source>
</evidence>
<feature type="region of interest" description="Disordered" evidence="6">
    <location>
        <begin position="389"/>
        <end position="418"/>
    </location>
</feature>
<evidence type="ECO:0000256" key="5">
    <source>
        <dbReference type="SAM" id="Coils"/>
    </source>
</evidence>
<gene>
    <name evidence="8" type="ORF">OJF2_45710</name>
</gene>
<evidence type="ECO:0000256" key="1">
    <source>
        <dbReference type="ARBA" id="ARBA00004167"/>
    </source>
</evidence>
<dbReference type="RefSeq" id="WP_148595741.1">
    <property type="nucleotide sequence ID" value="NZ_CP042997.1"/>
</dbReference>
<dbReference type="KEGG" id="agv:OJF2_45710"/>
<feature type="coiled-coil region" evidence="5">
    <location>
        <begin position="110"/>
        <end position="137"/>
    </location>
</feature>
<evidence type="ECO:0000313" key="8">
    <source>
        <dbReference type="EMBL" id="QEH36013.1"/>
    </source>
</evidence>
<keyword evidence="4 7" id="KW-0472">Membrane</keyword>
<evidence type="ECO:0000256" key="3">
    <source>
        <dbReference type="ARBA" id="ARBA00022989"/>
    </source>
</evidence>
<dbReference type="GO" id="GO:0016020">
    <property type="term" value="C:membrane"/>
    <property type="evidence" value="ECO:0007669"/>
    <property type="project" value="UniProtKB-SubCell"/>
</dbReference>
<evidence type="ECO:0008006" key="10">
    <source>
        <dbReference type="Google" id="ProtNLM"/>
    </source>
</evidence>
<accession>A0A5B9W5X4</accession>
<feature type="compositionally biased region" description="Polar residues" evidence="6">
    <location>
        <begin position="407"/>
        <end position="418"/>
    </location>
</feature>
<proteinExistence type="predicted"/>
<dbReference type="NCBIfam" id="TIGR03794">
    <property type="entry name" value="NHLM_micro_HlyD"/>
    <property type="match status" value="1"/>
</dbReference>
<organism evidence="8 9">
    <name type="scientific">Aquisphaera giovannonii</name>
    <dbReference type="NCBI Taxonomy" id="406548"/>
    <lineage>
        <taxon>Bacteria</taxon>
        <taxon>Pseudomonadati</taxon>
        <taxon>Planctomycetota</taxon>
        <taxon>Planctomycetia</taxon>
        <taxon>Isosphaerales</taxon>
        <taxon>Isosphaeraceae</taxon>
        <taxon>Aquisphaera</taxon>
    </lineage>
</organism>
<dbReference type="InterPro" id="IPR050739">
    <property type="entry name" value="MFP"/>
</dbReference>
<protein>
    <recommendedName>
        <fullName evidence="10">NHLP bacteriocin system secretion protein</fullName>
    </recommendedName>
</protein>
<dbReference type="Proteomes" id="UP000324233">
    <property type="component" value="Chromosome"/>
</dbReference>
<comment type="subcellular location">
    <subcellularLocation>
        <location evidence="1">Membrane</location>
        <topology evidence="1">Single-pass membrane protein</topology>
    </subcellularLocation>
</comment>
<evidence type="ECO:0000256" key="4">
    <source>
        <dbReference type="ARBA" id="ARBA00023136"/>
    </source>
</evidence>